<evidence type="ECO:0000313" key="2">
    <source>
        <dbReference type="Proteomes" id="UP000554482"/>
    </source>
</evidence>
<sequence length="69" mass="7031">MRLGREVSCVVGTAGASSSGSSTNYGGNGYIEMGAYGVHSPKKNGSNVNLLNLFGNTTNKGDIQFGSVT</sequence>
<proteinExistence type="predicted"/>
<dbReference type="AlphaFoldDB" id="A0A7J6WM25"/>
<evidence type="ECO:0000313" key="1">
    <source>
        <dbReference type="EMBL" id="KAF5198419.1"/>
    </source>
</evidence>
<name>A0A7J6WM25_THATH</name>
<dbReference type="Proteomes" id="UP000554482">
    <property type="component" value="Unassembled WGS sequence"/>
</dbReference>
<organism evidence="1 2">
    <name type="scientific">Thalictrum thalictroides</name>
    <name type="common">Rue-anemone</name>
    <name type="synonym">Anemone thalictroides</name>
    <dbReference type="NCBI Taxonomy" id="46969"/>
    <lineage>
        <taxon>Eukaryota</taxon>
        <taxon>Viridiplantae</taxon>
        <taxon>Streptophyta</taxon>
        <taxon>Embryophyta</taxon>
        <taxon>Tracheophyta</taxon>
        <taxon>Spermatophyta</taxon>
        <taxon>Magnoliopsida</taxon>
        <taxon>Ranunculales</taxon>
        <taxon>Ranunculaceae</taxon>
        <taxon>Thalictroideae</taxon>
        <taxon>Thalictrum</taxon>
    </lineage>
</organism>
<accession>A0A7J6WM25</accession>
<comment type="caution">
    <text evidence="1">The sequence shown here is derived from an EMBL/GenBank/DDBJ whole genome shotgun (WGS) entry which is preliminary data.</text>
</comment>
<gene>
    <name evidence="1" type="ORF">FRX31_011994</name>
</gene>
<protein>
    <submittedName>
        <fullName evidence="1">Uncharacterized protein</fullName>
    </submittedName>
</protein>
<keyword evidence="2" id="KW-1185">Reference proteome</keyword>
<reference evidence="1 2" key="1">
    <citation type="submission" date="2020-06" db="EMBL/GenBank/DDBJ databases">
        <title>Transcriptomic and genomic resources for Thalictrum thalictroides and T. hernandezii: Facilitating candidate gene discovery in an emerging model plant lineage.</title>
        <authorList>
            <person name="Arias T."/>
            <person name="Riano-Pachon D.M."/>
            <person name="Di Stilio V.S."/>
        </authorList>
    </citation>
    <scope>NUCLEOTIDE SEQUENCE [LARGE SCALE GENOMIC DNA]</scope>
    <source>
        <strain evidence="2">cv. WT478/WT964</strain>
        <tissue evidence="1">Leaves</tissue>
    </source>
</reference>
<feature type="non-terminal residue" evidence="1">
    <location>
        <position position="69"/>
    </location>
</feature>
<dbReference type="EMBL" id="JABWDY010013262">
    <property type="protein sequence ID" value="KAF5198419.1"/>
    <property type="molecule type" value="Genomic_DNA"/>
</dbReference>